<evidence type="ECO:0000256" key="1">
    <source>
        <dbReference type="SAM" id="SignalP"/>
    </source>
</evidence>
<name>A0ABV6Q7W1_9FLAO</name>
<dbReference type="Pfam" id="PF17963">
    <property type="entry name" value="Big_9"/>
    <property type="match status" value="1"/>
</dbReference>
<reference evidence="2 3" key="1">
    <citation type="submission" date="2024-09" db="EMBL/GenBank/DDBJ databases">
        <authorList>
            <person name="Sun Q."/>
            <person name="Mori K."/>
        </authorList>
    </citation>
    <scope>NUCLEOTIDE SEQUENCE [LARGE SCALE GENOMIC DNA]</scope>
    <source>
        <strain evidence="2 3">NCAIM B.02481</strain>
    </source>
</reference>
<dbReference type="EMBL" id="JBHLTQ010000001">
    <property type="protein sequence ID" value="MFC0603491.1"/>
    <property type="molecule type" value="Genomic_DNA"/>
</dbReference>
<dbReference type="Proteomes" id="UP001589832">
    <property type="component" value="Unassembled WGS sequence"/>
</dbReference>
<sequence length="454" mass="51214">MKKKYAITLLLPIILLMFSCGTDDATTPLNIETNPDSATLSQNTEIEIFIFQNDENIPQTGQLTLTNASKGSLTINNNNSPDNLSDDTVIYTANANTIGADTFQYTVCNASNECKTENVSVTITSSSTVVFNVDDIPYQTLSEYNFFQGDLKDLNPNFGVLPYTLNSVLFTDYAKKKRFVWMPGNTKATYINDDVSLDFPVGAVLIKNFYYDNVLPNDETHIIETRLMIRKSEGWIFANYVWNDEQTEANFNLNGSFVDMQWQENGETNTVQYRIPAGSECFTCHKIMETPEPIGPKPRNLNLVYAYSDGDENQINKLVNFGYLENTIPSNISKLPDYNDTSKPLDLRVRAYLEINCAHCHSEETHCAYRPMRFGYNDTQDYSNIGVCVDPDTDLGEGLGHIVEPGDARNSVLHFRINSTEPSTRMPLIGRSLRHTEGIELIEEWIDSLNIDCN</sequence>
<proteinExistence type="predicted"/>
<evidence type="ECO:0000313" key="2">
    <source>
        <dbReference type="EMBL" id="MFC0603491.1"/>
    </source>
</evidence>
<feature type="signal peptide" evidence="1">
    <location>
        <begin position="1"/>
        <end position="25"/>
    </location>
</feature>
<dbReference type="RefSeq" id="WP_386059403.1">
    <property type="nucleotide sequence ID" value="NZ_JBHLTQ010000001.1"/>
</dbReference>
<evidence type="ECO:0000313" key="3">
    <source>
        <dbReference type="Proteomes" id="UP001589832"/>
    </source>
</evidence>
<dbReference type="PROSITE" id="PS51257">
    <property type="entry name" value="PROKAR_LIPOPROTEIN"/>
    <property type="match status" value="1"/>
</dbReference>
<gene>
    <name evidence="2" type="ORF">ACFFGA_02925</name>
</gene>
<accession>A0ABV6Q7W1</accession>
<keyword evidence="3" id="KW-1185">Reference proteome</keyword>
<protein>
    <submittedName>
        <fullName evidence="2">Ig-like domain-containing protein</fullName>
    </submittedName>
</protein>
<comment type="caution">
    <text evidence="2">The sequence shown here is derived from an EMBL/GenBank/DDBJ whole genome shotgun (WGS) entry which is preliminary data.</text>
</comment>
<organism evidence="2 3">
    <name type="scientific">Winogradskyella pulchriflava</name>
    <dbReference type="NCBI Taxonomy" id="1110688"/>
    <lineage>
        <taxon>Bacteria</taxon>
        <taxon>Pseudomonadati</taxon>
        <taxon>Bacteroidota</taxon>
        <taxon>Flavobacteriia</taxon>
        <taxon>Flavobacteriales</taxon>
        <taxon>Flavobacteriaceae</taxon>
        <taxon>Winogradskyella</taxon>
    </lineage>
</organism>
<dbReference type="Gene3D" id="2.60.40.3440">
    <property type="match status" value="1"/>
</dbReference>
<keyword evidence="1" id="KW-0732">Signal</keyword>
<feature type="chain" id="PRO_5047499201" evidence="1">
    <location>
        <begin position="26"/>
        <end position="454"/>
    </location>
</feature>